<dbReference type="Proteomes" id="UP000320085">
    <property type="component" value="Unassembled WGS sequence"/>
</dbReference>
<evidence type="ECO:0000313" key="1">
    <source>
        <dbReference type="EMBL" id="TQN47928.1"/>
    </source>
</evidence>
<proteinExistence type="predicted"/>
<dbReference type="EMBL" id="VFQF01000001">
    <property type="protein sequence ID" value="TQN47928.1"/>
    <property type="molecule type" value="Genomic_DNA"/>
</dbReference>
<name>A0A543PV26_9MICO</name>
<protein>
    <submittedName>
        <fullName evidence="1">Uncharacterized protein</fullName>
    </submittedName>
</protein>
<organism evidence="1 2">
    <name type="scientific">Humibacillus xanthopallidus</name>
    <dbReference type="NCBI Taxonomy" id="412689"/>
    <lineage>
        <taxon>Bacteria</taxon>
        <taxon>Bacillati</taxon>
        <taxon>Actinomycetota</taxon>
        <taxon>Actinomycetes</taxon>
        <taxon>Micrococcales</taxon>
        <taxon>Intrasporangiaceae</taxon>
        <taxon>Humibacillus</taxon>
    </lineage>
</organism>
<dbReference type="RefSeq" id="WP_141820516.1">
    <property type="nucleotide sequence ID" value="NZ_BAAAQC010000016.1"/>
</dbReference>
<sequence>MTTCALPTCTAEIHEDANARRVYCTDAHRARAHRERRAEGIALMTASTEAMHRGDVAEWRLLSEAGLAVLRSTPRKPLSPEILALIAQLEGRA</sequence>
<accession>A0A543PV26</accession>
<evidence type="ECO:0000313" key="2">
    <source>
        <dbReference type="Proteomes" id="UP000320085"/>
    </source>
</evidence>
<reference evidence="1 2" key="1">
    <citation type="submission" date="2019-06" db="EMBL/GenBank/DDBJ databases">
        <title>Sequencing the genomes of 1000 actinobacteria strains.</title>
        <authorList>
            <person name="Klenk H.-P."/>
        </authorList>
    </citation>
    <scope>NUCLEOTIDE SEQUENCE [LARGE SCALE GENOMIC DNA]</scope>
    <source>
        <strain evidence="1 2">DSM 21776</strain>
    </source>
</reference>
<gene>
    <name evidence="1" type="ORF">FHX52_1047</name>
</gene>
<comment type="caution">
    <text evidence="1">The sequence shown here is derived from an EMBL/GenBank/DDBJ whole genome shotgun (WGS) entry which is preliminary data.</text>
</comment>
<dbReference type="AlphaFoldDB" id="A0A543PV26"/>